<dbReference type="OrthoDB" id="10256179at2759"/>
<dbReference type="InterPro" id="IPR000408">
    <property type="entry name" value="Reg_chr_condens"/>
</dbReference>
<feature type="domain" description="RCC1-like" evidence="4">
    <location>
        <begin position="144"/>
        <end position="368"/>
    </location>
</feature>
<feature type="compositionally biased region" description="Polar residues" evidence="3">
    <location>
        <begin position="621"/>
        <end position="634"/>
    </location>
</feature>
<feature type="repeat" description="RCC1" evidence="2">
    <location>
        <begin position="107"/>
        <end position="160"/>
    </location>
</feature>
<feature type="region of interest" description="Disordered" evidence="3">
    <location>
        <begin position="395"/>
        <end position="532"/>
    </location>
</feature>
<accession>A0A6P8ZLE9</accession>
<dbReference type="KEGG" id="tpal:117643769"/>
<dbReference type="PROSITE" id="PS00626">
    <property type="entry name" value="RCC1_2"/>
    <property type="match status" value="5"/>
</dbReference>
<feature type="repeat" description="RCC1" evidence="2">
    <location>
        <begin position="316"/>
        <end position="372"/>
    </location>
</feature>
<dbReference type="InterPro" id="IPR009091">
    <property type="entry name" value="RCC1/BLIP-II"/>
</dbReference>
<evidence type="ECO:0000313" key="6">
    <source>
        <dbReference type="RefSeq" id="XP_034238734.1"/>
    </source>
</evidence>
<feature type="repeat" description="RCC1" evidence="2">
    <location>
        <begin position="161"/>
        <end position="211"/>
    </location>
</feature>
<sequence length="708" mass="75757">MAGDAQADIPDTGAVFTFGRSRFANNAASHFFIRNDPVVEMSCGDEHTAVVCQNGRVFAFGSNTWGQLGLGHKNTATMPSCVKSLKPEKATHVACGKSHTIVSTHSGKVFSFGSNMDCQLGLGDTEERATPTEVAGIFAGEDGVRMLAAGCQHSAVLTVDGGVYVWGSNSDGQLGLGESVTVVDTPKRIDLPHTIAYISCGYYHTALVTEEGQLLMCGEGENGKLGLSRENRNVFVPTPVNINVPIRSVACGGNHTIAVSMDGDVYGFGSNLSGQLGLGREVLSFSVPECVETLLGKHICAAACGEIHTAFLTVEGHMYACGDGRHGKLCIEIENGDEGSVQCTPQSVTRFSQYRVKQVACGGCHTMVQAVMEADTSKNDANELVNGDVSLRLKKVDTGEREKTPAMLDGSSRVLPPLQNAPVLNGLSEKSPINGSDDMNPENDDKNEASALDNKNEASSALNGTAPELQNGEADQPITTNGHNTHSEQHTDLSPVENDLSEHNGQSNSIELDSSSNIVNGNHEKTSSERNSVDKLDIIEDKDNVYSKFNLRDASDLASETQNGTGEREEEADEVDTPRTIKADDGQESVQKVDDRRCSVDVTPTLTVTGTDGVDLDSEETNTNADGNRTDNKPNLISSFDKGEGRMAKFLNAFRRKKLSEENVSVNAAWTDVERRISSENNLKNGKNSSQIQIRSGLVHKSKACVIL</sequence>
<feature type="compositionally biased region" description="Polar residues" evidence="3">
    <location>
        <begin position="503"/>
        <end position="520"/>
    </location>
</feature>
<dbReference type="Pfam" id="PF25390">
    <property type="entry name" value="WD40_RLD"/>
    <property type="match status" value="1"/>
</dbReference>
<dbReference type="Pfam" id="PF00415">
    <property type="entry name" value="RCC1"/>
    <property type="match status" value="1"/>
</dbReference>
<gene>
    <name evidence="6" type="primary">LOC117643769</name>
</gene>
<feature type="compositionally biased region" description="Basic and acidic residues" evidence="3">
    <location>
        <begin position="395"/>
        <end position="404"/>
    </location>
</feature>
<proteinExistence type="predicted"/>
<dbReference type="Proteomes" id="UP000515158">
    <property type="component" value="Unplaced"/>
</dbReference>
<feature type="compositionally biased region" description="Basic and acidic residues" evidence="3">
    <location>
        <begin position="576"/>
        <end position="595"/>
    </location>
</feature>
<dbReference type="RefSeq" id="XP_034238734.1">
    <property type="nucleotide sequence ID" value="XM_034382843.1"/>
</dbReference>
<feature type="repeat" description="RCC1" evidence="2">
    <location>
        <begin position="55"/>
        <end position="106"/>
    </location>
</feature>
<dbReference type="InParanoid" id="A0A6P8ZLE9"/>
<keyword evidence="1" id="KW-0677">Repeat</keyword>
<feature type="repeat" description="RCC1" evidence="2">
    <location>
        <begin position="263"/>
        <end position="315"/>
    </location>
</feature>
<organism evidence="6">
    <name type="scientific">Thrips palmi</name>
    <name type="common">Melon thrips</name>
    <dbReference type="NCBI Taxonomy" id="161013"/>
    <lineage>
        <taxon>Eukaryota</taxon>
        <taxon>Metazoa</taxon>
        <taxon>Ecdysozoa</taxon>
        <taxon>Arthropoda</taxon>
        <taxon>Hexapoda</taxon>
        <taxon>Insecta</taxon>
        <taxon>Pterygota</taxon>
        <taxon>Neoptera</taxon>
        <taxon>Paraneoptera</taxon>
        <taxon>Thysanoptera</taxon>
        <taxon>Terebrantia</taxon>
        <taxon>Thripoidea</taxon>
        <taxon>Thripidae</taxon>
        <taxon>Thrips</taxon>
    </lineage>
</organism>
<dbReference type="InterPro" id="IPR051625">
    <property type="entry name" value="Signaling_Regulatory_Domain"/>
</dbReference>
<name>A0A6P8ZLE9_THRPL</name>
<feature type="region of interest" description="Disordered" evidence="3">
    <location>
        <begin position="609"/>
        <end position="634"/>
    </location>
</feature>
<evidence type="ECO:0000259" key="4">
    <source>
        <dbReference type="Pfam" id="PF25390"/>
    </source>
</evidence>
<dbReference type="PRINTS" id="PR00633">
    <property type="entry name" value="RCCNDNSATION"/>
</dbReference>
<dbReference type="PANTHER" id="PTHR22872:SF9">
    <property type="entry name" value="X-LINKED RETINITIS PIGMENTOSA GTPASE REGULATOR"/>
    <property type="match status" value="1"/>
</dbReference>
<feature type="repeat" description="RCC1" evidence="2">
    <location>
        <begin position="212"/>
        <end position="262"/>
    </location>
</feature>
<keyword evidence="5" id="KW-1185">Reference proteome</keyword>
<dbReference type="SUPFAM" id="SSF50985">
    <property type="entry name" value="RCC1/BLIP-II"/>
    <property type="match status" value="2"/>
</dbReference>
<evidence type="ECO:0000256" key="1">
    <source>
        <dbReference type="ARBA" id="ARBA00022737"/>
    </source>
</evidence>
<dbReference type="PANTHER" id="PTHR22872">
    <property type="entry name" value="BTK-BINDING PROTEIN-RELATED"/>
    <property type="match status" value="1"/>
</dbReference>
<dbReference type="InterPro" id="IPR058923">
    <property type="entry name" value="RCC1-like_dom"/>
</dbReference>
<evidence type="ECO:0000256" key="2">
    <source>
        <dbReference type="PROSITE-ProRule" id="PRU00235"/>
    </source>
</evidence>
<dbReference type="Gene3D" id="2.130.10.30">
    <property type="entry name" value="Regulator of chromosome condensation 1/beta-lactamase-inhibitor protein II"/>
    <property type="match status" value="1"/>
</dbReference>
<dbReference type="GeneID" id="117643769"/>
<evidence type="ECO:0000313" key="5">
    <source>
        <dbReference type="Proteomes" id="UP000515158"/>
    </source>
</evidence>
<protein>
    <submittedName>
        <fullName evidence="6">X-linked retinitis pigmentosa GTPase regulator-like isoform X1</fullName>
    </submittedName>
</protein>
<feature type="region of interest" description="Disordered" evidence="3">
    <location>
        <begin position="556"/>
        <end position="595"/>
    </location>
</feature>
<reference evidence="6" key="1">
    <citation type="submission" date="2025-08" db="UniProtKB">
        <authorList>
            <consortium name="RefSeq"/>
        </authorList>
    </citation>
    <scope>IDENTIFICATION</scope>
    <source>
        <tissue evidence="6">Total insect</tissue>
    </source>
</reference>
<dbReference type="AlphaFoldDB" id="A0A6P8ZLE9"/>
<feature type="compositionally biased region" description="Basic and acidic residues" evidence="3">
    <location>
        <begin position="522"/>
        <end position="532"/>
    </location>
</feature>
<evidence type="ECO:0000256" key="3">
    <source>
        <dbReference type="SAM" id="MobiDB-lite"/>
    </source>
</evidence>
<dbReference type="PROSITE" id="PS50012">
    <property type="entry name" value="RCC1_3"/>
    <property type="match status" value="6"/>
</dbReference>